<name>A0A0B1T9D6_OESDE</name>
<gene>
    <name evidence="2" type="ORF">OESDEN_05937</name>
</gene>
<keyword evidence="3" id="KW-1185">Reference proteome</keyword>
<evidence type="ECO:0000313" key="3">
    <source>
        <dbReference type="Proteomes" id="UP000053660"/>
    </source>
</evidence>
<reference evidence="2 3" key="1">
    <citation type="submission" date="2014-03" db="EMBL/GenBank/DDBJ databases">
        <title>Draft genome of the hookworm Oesophagostomum dentatum.</title>
        <authorList>
            <person name="Mitreva M."/>
        </authorList>
    </citation>
    <scope>NUCLEOTIDE SEQUENCE [LARGE SCALE GENOMIC DNA]</scope>
    <source>
        <strain evidence="2 3">OD-Hann</strain>
    </source>
</reference>
<organism evidence="2 3">
    <name type="scientific">Oesophagostomum dentatum</name>
    <name type="common">Nodular worm</name>
    <dbReference type="NCBI Taxonomy" id="61180"/>
    <lineage>
        <taxon>Eukaryota</taxon>
        <taxon>Metazoa</taxon>
        <taxon>Ecdysozoa</taxon>
        <taxon>Nematoda</taxon>
        <taxon>Chromadorea</taxon>
        <taxon>Rhabditida</taxon>
        <taxon>Rhabditina</taxon>
        <taxon>Rhabditomorpha</taxon>
        <taxon>Strongyloidea</taxon>
        <taxon>Strongylidae</taxon>
        <taxon>Oesophagostomum</taxon>
    </lineage>
</organism>
<protein>
    <submittedName>
        <fullName evidence="2">Uncharacterized protein</fullName>
    </submittedName>
</protein>
<proteinExistence type="predicted"/>
<feature type="region of interest" description="Disordered" evidence="1">
    <location>
        <begin position="1"/>
        <end position="30"/>
    </location>
</feature>
<dbReference type="Proteomes" id="UP000053660">
    <property type="component" value="Unassembled WGS sequence"/>
</dbReference>
<sequence length="140" mass="16304">MEAPLTSTENLRRRKPAKRQCVDNQASPAEPRDLDQQIRILLKGDSIPKHLRSVISCLLDDRKRLRVAWRNSDNVRMSATSTNEALIMDELRRINAVFTTHLILVPRKSSNTCAKKRSDPRRYQTSRQMEIYFFSVTLLH</sequence>
<accession>A0A0B1T9D6</accession>
<evidence type="ECO:0000256" key="1">
    <source>
        <dbReference type="SAM" id="MobiDB-lite"/>
    </source>
</evidence>
<dbReference type="EMBL" id="KN550447">
    <property type="protein sequence ID" value="KHJ94138.1"/>
    <property type="molecule type" value="Genomic_DNA"/>
</dbReference>
<evidence type="ECO:0000313" key="2">
    <source>
        <dbReference type="EMBL" id="KHJ94138.1"/>
    </source>
</evidence>
<dbReference type="OrthoDB" id="5906743at2759"/>
<dbReference type="AlphaFoldDB" id="A0A0B1T9D6"/>